<keyword evidence="4" id="KW-0862">Zinc</keyword>
<name>A0A1C3WCY4_9HYPH</name>
<evidence type="ECO:0000256" key="2">
    <source>
        <dbReference type="ARBA" id="ARBA00022723"/>
    </source>
</evidence>
<dbReference type="PANTHER" id="PTHR35005">
    <property type="entry name" value="3-DEHYDRO-SCYLLO-INOSOSE HYDROLASE"/>
    <property type="match status" value="1"/>
</dbReference>
<dbReference type="STRING" id="411945.GA0061102_102717"/>
<reference evidence="7" key="1">
    <citation type="submission" date="2016-08" db="EMBL/GenBank/DDBJ databases">
        <authorList>
            <person name="Varghese N."/>
            <person name="Submissions Spin"/>
        </authorList>
    </citation>
    <scope>NUCLEOTIDE SEQUENCE [LARGE SCALE GENOMIC DNA]</scope>
    <source>
        <strain evidence="7">HAMBI 2971</strain>
    </source>
</reference>
<evidence type="ECO:0000256" key="1">
    <source>
        <dbReference type="ARBA" id="ARBA00001947"/>
    </source>
</evidence>
<dbReference type="Proteomes" id="UP000199435">
    <property type="component" value="Unassembled WGS sequence"/>
</dbReference>
<dbReference type="GO" id="GO:0046872">
    <property type="term" value="F:metal ion binding"/>
    <property type="evidence" value="ECO:0007669"/>
    <property type="project" value="UniProtKB-KW"/>
</dbReference>
<dbReference type="RefSeq" id="WP_092852600.1">
    <property type="nucleotide sequence ID" value="NZ_FMAH01000027.1"/>
</dbReference>
<comment type="similarity">
    <text evidence="5">Belongs to the creatininase superfamily.</text>
</comment>
<dbReference type="InterPro" id="IPR024087">
    <property type="entry name" value="Creatininase-like_sf"/>
</dbReference>
<evidence type="ECO:0000256" key="5">
    <source>
        <dbReference type="ARBA" id="ARBA00024029"/>
    </source>
</evidence>
<accession>A0A1C3WCY4</accession>
<evidence type="ECO:0000313" key="6">
    <source>
        <dbReference type="EMBL" id="SCB37870.1"/>
    </source>
</evidence>
<dbReference type="InterPro" id="IPR003785">
    <property type="entry name" value="Creatininase/forma_Hydrolase"/>
</dbReference>
<dbReference type="Pfam" id="PF02633">
    <property type="entry name" value="Creatininase"/>
    <property type="match status" value="1"/>
</dbReference>
<keyword evidence="3 6" id="KW-0378">Hydrolase</keyword>
<evidence type="ECO:0000256" key="4">
    <source>
        <dbReference type="ARBA" id="ARBA00022833"/>
    </source>
</evidence>
<comment type="cofactor">
    <cofactor evidence="1">
        <name>Zn(2+)</name>
        <dbReference type="ChEBI" id="CHEBI:29105"/>
    </cofactor>
</comment>
<keyword evidence="7" id="KW-1185">Reference proteome</keyword>
<dbReference type="OrthoDB" id="9801445at2"/>
<dbReference type="GO" id="GO:0009231">
    <property type="term" value="P:riboflavin biosynthetic process"/>
    <property type="evidence" value="ECO:0007669"/>
    <property type="project" value="TreeGrafter"/>
</dbReference>
<proteinExistence type="inferred from homology"/>
<protein>
    <submittedName>
        <fullName evidence="6">Creatinine amidohydrolase</fullName>
    </submittedName>
</protein>
<dbReference type="Gene3D" id="3.40.50.10310">
    <property type="entry name" value="Creatininase"/>
    <property type="match status" value="1"/>
</dbReference>
<organism evidence="6 7">
    <name type="scientific">Rhizobium miluonense</name>
    <dbReference type="NCBI Taxonomy" id="411945"/>
    <lineage>
        <taxon>Bacteria</taxon>
        <taxon>Pseudomonadati</taxon>
        <taxon>Pseudomonadota</taxon>
        <taxon>Alphaproteobacteria</taxon>
        <taxon>Hyphomicrobiales</taxon>
        <taxon>Rhizobiaceae</taxon>
        <taxon>Rhizobium/Agrobacterium group</taxon>
        <taxon>Rhizobium</taxon>
    </lineage>
</organism>
<gene>
    <name evidence="6" type="ORF">GA0061102_102717</name>
</gene>
<dbReference type="EMBL" id="FMAH01000027">
    <property type="protein sequence ID" value="SCB37870.1"/>
    <property type="molecule type" value="Genomic_DNA"/>
</dbReference>
<dbReference type="SUPFAM" id="SSF102215">
    <property type="entry name" value="Creatininase"/>
    <property type="match status" value="1"/>
</dbReference>
<dbReference type="AlphaFoldDB" id="A0A1C3WCY4"/>
<dbReference type="GO" id="GO:0016811">
    <property type="term" value="F:hydrolase activity, acting on carbon-nitrogen (but not peptide) bonds, in linear amides"/>
    <property type="evidence" value="ECO:0007669"/>
    <property type="project" value="TreeGrafter"/>
</dbReference>
<evidence type="ECO:0000313" key="7">
    <source>
        <dbReference type="Proteomes" id="UP000199435"/>
    </source>
</evidence>
<sequence>MTNKIRIAELTSEEARQHLNAEAVLLVPMGSLEDQGTHAPMGDFMAADAVAMDIAKSARAAGVQTFVAPVIPFGGKDFFESSHGGVSLRHETLAMILNDMIGCFIRHGLKRILIVNGHGGNVPPITEVALRWRQSHGVFITSMYLWQISYGLLQKILGPERAAQSSGHGADPLTSVGLHYFPQLLRSDLMRNPTPGLKVGGVEVGGYGTLSYGGVSFQAPTEAAENAPDGVWGGDPHLCSAETGAALVAELVRLGAGFIKDHVARGFRAT</sequence>
<evidence type="ECO:0000256" key="3">
    <source>
        <dbReference type="ARBA" id="ARBA00022801"/>
    </source>
</evidence>
<keyword evidence="2" id="KW-0479">Metal-binding</keyword>
<dbReference type="PANTHER" id="PTHR35005:SF1">
    <property type="entry name" value="2-AMINO-5-FORMYLAMINO-6-RIBOSYLAMINOPYRIMIDIN-4(3H)-ONE 5'-MONOPHOSPHATE DEFORMYLASE"/>
    <property type="match status" value="1"/>
</dbReference>